<sequence>MYESDWGSTSWGTTTGASDKPIEYVEDDWSEGGGGDGCIANVKAQGKLAEVGEVVQGGQGGKRCGGGGSFQGWAGEGVEGEIDKGGLQRQVKEGSRLQEVQRGNGQNTLQDGRSSQSNRVDVRRGVCHDVGSQECLSSCQGGEESESVHGFQFRQQEFHECKNAFWADKEPCDFLQCAETDDQGDQGKIESESNFLYRRYSAFGSGQGKDWKVNFGNDEVF</sequence>
<feature type="region of interest" description="Disordered" evidence="1">
    <location>
        <begin position="1"/>
        <end position="29"/>
    </location>
</feature>
<dbReference type="Proteomes" id="UP000324800">
    <property type="component" value="Unassembled WGS sequence"/>
</dbReference>
<name>A0A5J4UWN2_9EUKA</name>
<dbReference type="EMBL" id="SNRW01011463">
    <property type="protein sequence ID" value="KAA6375116.1"/>
    <property type="molecule type" value="Genomic_DNA"/>
</dbReference>
<evidence type="ECO:0000256" key="1">
    <source>
        <dbReference type="SAM" id="MobiDB-lite"/>
    </source>
</evidence>
<proteinExistence type="predicted"/>
<feature type="compositionally biased region" description="Polar residues" evidence="1">
    <location>
        <begin position="101"/>
        <end position="119"/>
    </location>
</feature>
<protein>
    <submittedName>
        <fullName evidence="2">Uncharacterized protein</fullName>
    </submittedName>
</protein>
<evidence type="ECO:0000313" key="2">
    <source>
        <dbReference type="EMBL" id="KAA6375116.1"/>
    </source>
</evidence>
<dbReference type="AlphaFoldDB" id="A0A5J4UWN2"/>
<feature type="region of interest" description="Disordered" evidence="1">
    <location>
        <begin position="94"/>
        <end position="120"/>
    </location>
</feature>
<reference evidence="2 3" key="1">
    <citation type="submission" date="2019-03" db="EMBL/GenBank/DDBJ databases">
        <title>Single cell metagenomics reveals metabolic interactions within the superorganism composed of flagellate Streblomastix strix and complex community of Bacteroidetes bacteria on its surface.</title>
        <authorList>
            <person name="Treitli S.C."/>
            <person name="Kolisko M."/>
            <person name="Husnik F."/>
            <person name="Keeling P."/>
            <person name="Hampl V."/>
        </authorList>
    </citation>
    <scope>NUCLEOTIDE SEQUENCE [LARGE SCALE GENOMIC DNA]</scope>
    <source>
        <strain evidence="2">ST1C</strain>
    </source>
</reference>
<feature type="compositionally biased region" description="Low complexity" evidence="1">
    <location>
        <begin position="1"/>
        <end position="19"/>
    </location>
</feature>
<evidence type="ECO:0000313" key="3">
    <source>
        <dbReference type="Proteomes" id="UP000324800"/>
    </source>
</evidence>
<organism evidence="2 3">
    <name type="scientific">Streblomastix strix</name>
    <dbReference type="NCBI Taxonomy" id="222440"/>
    <lineage>
        <taxon>Eukaryota</taxon>
        <taxon>Metamonada</taxon>
        <taxon>Preaxostyla</taxon>
        <taxon>Oxymonadida</taxon>
        <taxon>Streblomastigidae</taxon>
        <taxon>Streblomastix</taxon>
    </lineage>
</organism>
<accession>A0A5J4UWN2</accession>
<comment type="caution">
    <text evidence="2">The sequence shown here is derived from an EMBL/GenBank/DDBJ whole genome shotgun (WGS) entry which is preliminary data.</text>
</comment>
<gene>
    <name evidence="2" type="ORF">EZS28_029358</name>
</gene>